<keyword evidence="4" id="KW-0812">Transmembrane</keyword>
<keyword evidence="4" id="KW-1133">Transmembrane helix</keyword>
<dbReference type="InterPro" id="IPR009003">
    <property type="entry name" value="Peptidase_S1_PA"/>
</dbReference>
<dbReference type="GO" id="GO:0004252">
    <property type="term" value="F:serine-type endopeptidase activity"/>
    <property type="evidence" value="ECO:0007669"/>
    <property type="project" value="InterPro"/>
</dbReference>
<accession>A0A9D1FC45</accession>
<dbReference type="Pfam" id="PF13180">
    <property type="entry name" value="PDZ_2"/>
    <property type="match status" value="1"/>
</dbReference>
<comment type="caution">
    <text evidence="6">The sequence shown here is derived from an EMBL/GenBank/DDBJ whole genome shotgun (WGS) entry which is preliminary data.</text>
</comment>
<dbReference type="SUPFAM" id="SSF50494">
    <property type="entry name" value="Trypsin-like serine proteases"/>
    <property type="match status" value="1"/>
</dbReference>
<dbReference type="Pfam" id="PF13365">
    <property type="entry name" value="Trypsin_2"/>
    <property type="match status" value="1"/>
</dbReference>
<reference evidence="6" key="1">
    <citation type="submission" date="2020-10" db="EMBL/GenBank/DDBJ databases">
        <authorList>
            <person name="Gilroy R."/>
        </authorList>
    </citation>
    <scope>NUCLEOTIDE SEQUENCE</scope>
    <source>
        <strain evidence="6">ChiHjej10B9-9673</strain>
    </source>
</reference>
<dbReference type="SUPFAM" id="SSF50156">
    <property type="entry name" value="PDZ domain-like"/>
    <property type="match status" value="1"/>
</dbReference>
<keyword evidence="3" id="KW-0378">Hydrolase</keyword>
<dbReference type="EMBL" id="DVJK01000037">
    <property type="protein sequence ID" value="HIS66168.1"/>
    <property type="molecule type" value="Genomic_DNA"/>
</dbReference>
<evidence type="ECO:0000256" key="2">
    <source>
        <dbReference type="ARBA" id="ARBA00022670"/>
    </source>
</evidence>
<dbReference type="InterPro" id="IPR051201">
    <property type="entry name" value="Chloro_Bact_Ser_Proteases"/>
</dbReference>
<proteinExistence type="inferred from homology"/>
<evidence type="ECO:0000313" key="6">
    <source>
        <dbReference type="EMBL" id="HIS66168.1"/>
    </source>
</evidence>
<dbReference type="Gene3D" id="2.40.10.10">
    <property type="entry name" value="Trypsin-like serine proteases"/>
    <property type="match status" value="2"/>
</dbReference>
<keyword evidence="2" id="KW-0645">Protease</keyword>
<dbReference type="PRINTS" id="PR00834">
    <property type="entry name" value="PROTEASES2C"/>
</dbReference>
<dbReference type="InterPro" id="IPR043504">
    <property type="entry name" value="Peptidase_S1_PA_chymotrypsin"/>
</dbReference>
<dbReference type="InterPro" id="IPR001940">
    <property type="entry name" value="Peptidase_S1C"/>
</dbReference>
<dbReference type="Gene3D" id="2.30.42.10">
    <property type="match status" value="1"/>
</dbReference>
<dbReference type="GO" id="GO:0006508">
    <property type="term" value="P:proteolysis"/>
    <property type="evidence" value="ECO:0007669"/>
    <property type="project" value="UniProtKB-KW"/>
</dbReference>
<name>A0A9D1FC45_9FIRM</name>
<feature type="transmembrane region" description="Helical" evidence="4">
    <location>
        <begin position="43"/>
        <end position="69"/>
    </location>
</feature>
<dbReference type="Proteomes" id="UP000824001">
    <property type="component" value="Unassembled WGS sequence"/>
</dbReference>
<reference evidence="6" key="2">
    <citation type="journal article" date="2021" name="PeerJ">
        <title>Extensive microbial diversity within the chicken gut microbiome revealed by metagenomics and culture.</title>
        <authorList>
            <person name="Gilroy R."/>
            <person name="Ravi A."/>
            <person name="Getino M."/>
            <person name="Pursley I."/>
            <person name="Horton D.L."/>
            <person name="Alikhan N.F."/>
            <person name="Baker D."/>
            <person name="Gharbi K."/>
            <person name="Hall N."/>
            <person name="Watson M."/>
            <person name="Adriaenssens E.M."/>
            <person name="Foster-Nyarko E."/>
            <person name="Jarju S."/>
            <person name="Secka A."/>
            <person name="Antonio M."/>
            <person name="Oren A."/>
            <person name="Chaudhuri R.R."/>
            <person name="La Ragione R."/>
            <person name="Hildebrand F."/>
            <person name="Pallen M.J."/>
        </authorList>
    </citation>
    <scope>NUCLEOTIDE SEQUENCE</scope>
    <source>
        <strain evidence="6">ChiHjej10B9-9673</strain>
    </source>
</reference>
<keyword evidence="4" id="KW-0472">Membrane</keyword>
<dbReference type="InterPro" id="IPR001478">
    <property type="entry name" value="PDZ"/>
</dbReference>
<protein>
    <submittedName>
        <fullName evidence="6">Trypsin-like peptidase domain-containing protein</fullName>
    </submittedName>
</protein>
<gene>
    <name evidence="6" type="ORF">IAC18_01265</name>
</gene>
<dbReference type="PROSITE" id="PS50106">
    <property type="entry name" value="PDZ"/>
    <property type="match status" value="1"/>
</dbReference>
<evidence type="ECO:0000256" key="1">
    <source>
        <dbReference type="ARBA" id="ARBA00010541"/>
    </source>
</evidence>
<sequence length="406" mass="42538">MNEEREKKLAEWYGTGPFARPEAEPPVCAQSGPPRSRHLGWKITGLCVLAVFVIAATALLFSSGVNALLPMLSEKLPPEGGQSMEEFFEEYFDESQSAAWTNSMPSAETGTGVELALTPRPSEGGLELDEVYERCSPSVVAITTVVETGKYLWGSGIIMTEDGYILTNSHVLEGAVSATVTLWDDREYEASLVGADSASDVAVIKIEAVGLPAAEFCGDTVTVGEAVAAIGNPLGPELRGTMTNGIISALSRDISYTNHPMTLIQTNVAINEGNSGGPLLNMYGQVVGITSMKLVSSYAGSSIDGIGFAIPVETIKEVADALIRDGRVLGRPALGVTVGAVPAKAAEYYDIPDGLYVISVNPGSGAEAVGVRRGDIVVSADGEHVSEIGDLAAVIDRKEIGQTVSL</sequence>
<evidence type="ECO:0000256" key="3">
    <source>
        <dbReference type="ARBA" id="ARBA00022801"/>
    </source>
</evidence>
<dbReference type="AlphaFoldDB" id="A0A9D1FC45"/>
<feature type="domain" description="PDZ" evidence="5">
    <location>
        <begin position="330"/>
        <end position="406"/>
    </location>
</feature>
<dbReference type="PANTHER" id="PTHR43343">
    <property type="entry name" value="PEPTIDASE S12"/>
    <property type="match status" value="1"/>
</dbReference>
<evidence type="ECO:0000256" key="4">
    <source>
        <dbReference type="SAM" id="Phobius"/>
    </source>
</evidence>
<dbReference type="InterPro" id="IPR036034">
    <property type="entry name" value="PDZ_sf"/>
</dbReference>
<organism evidence="6 7">
    <name type="scientific">Candidatus Scatomorpha merdipullorum</name>
    <dbReference type="NCBI Taxonomy" id="2840927"/>
    <lineage>
        <taxon>Bacteria</taxon>
        <taxon>Bacillati</taxon>
        <taxon>Bacillota</taxon>
        <taxon>Clostridia</taxon>
        <taxon>Eubacteriales</taxon>
        <taxon>Candidatus Scatomorpha</taxon>
    </lineage>
</organism>
<evidence type="ECO:0000259" key="5">
    <source>
        <dbReference type="PROSITE" id="PS50106"/>
    </source>
</evidence>
<dbReference type="PANTHER" id="PTHR43343:SF3">
    <property type="entry name" value="PROTEASE DO-LIKE 8, CHLOROPLASTIC"/>
    <property type="match status" value="1"/>
</dbReference>
<evidence type="ECO:0000313" key="7">
    <source>
        <dbReference type="Proteomes" id="UP000824001"/>
    </source>
</evidence>
<feature type="non-terminal residue" evidence="6">
    <location>
        <position position="406"/>
    </location>
</feature>
<comment type="similarity">
    <text evidence="1">Belongs to the peptidase S1C family.</text>
</comment>